<comment type="caution">
    <text evidence="2">The sequence shown here is derived from an EMBL/GenBank/DDBJ whole genome shotgun (WGS) entry which is preliminary data.</text>
</comment>
<dbReference type="EMBL" id="BDJL01000038">
    <property type="protein sequence ID" value="GAV25437.1"/>
    <property type="molecule type" value="Genomic_DNA"/>
</dbReference>
<dbReference type="Proteomes" id="UP000187338">
    <property type="component" value="Unassembled WGS sequence"/>
</dbReference>
<proteinExistence type="predicted"/>
<keyword evidence="1" id="KW-1133">Transmembrane helix</keyword>
<feature type="transmembrane region" description="Helical" evidence="1">
    <location>
        <begin position="103"/>
        <end position="122"/>
    </location>
</feature>
<feature type="transmembrane region" description="Helical" evidence="1">
    <location>
        <begin position="49"/>
        <end position="68"/>
    </location>
</feature>
<keyword evidence="1" id="KW-0812">Transmembrane</keyword>
<reference evidence="3" key="1">
    <citation type="submission" date="2016-12" db="EMBL/GenBank/DDBJ databases">
        <title>Draft Genome Sequences od Carboxydothermus pertinax and islandicus, Hydrogenogenic Carboxydotrophic Bacteria.</title>
        <authorList>
            <person name="Fukuyama Y."/>
            <person name="Ohmae K."/>
            <person name="Yoneda Y."/>
            <person name="Yoshida T."/>
            <person name="Sako Y."/>
        </authorList>
    </citation>
    <scope>NUCLEOTIDE SEQUENCE [LARGE SCALE GENOMIC DNA]</scope>
    <source>
        <strain evidence="3">SET</strain>
    </source>
</reference>
<organism evidence="2 3">
    <name type="scientific">Carboxydothermus islandicus</name>
    <dbReference type="NCBI Taxonomy" id="661089"/>
    <lineage>
        <taxon>Bacteria</taxon>
        <taxon>Bacillati</taxon>
        <taxon>Bacillota</taxon>
        <taxon>Clostridia</taxon>
        <taxon>Thermoanaerobacterales</taxon>
        <taxon>Thermoanaerobacteraceae</taxon>
        <taxon>Carboxydothermus</taxon>
    </lineage>
</organism>
<feature type="transmembrane region" description="Helical" evidence="1">
    <location>
        <begin position="6"/>
        <end position="28"/>
    </location>
</feature>
<gene>
    <name evidence="2" type="ORF">ciss_13700</name>
</gene>
<keyword evidence="3" id="KW-1185">Reference proteome</keyword>
<evidence type="ECO:0000313" key="2">
    <source>
        <dbReference type="EMBL" id="GAV25437.1"/>
    </source>
</evidence>
<accession>A0A1L8D2V0</accession>
<protein>
    <submittedName>
        <fullName evidence="2">Uncharacterized protein</fullName>
    </submittedName>
</protein>
<name>A0A1L8D2V0_9THEO</name>
<evidence type="ECO:0000256" key="1">
    <source>
        <dbReference type="SAM" id="Phobius"/>
    </source>
</evidence>
<keyword evidence="1" id="KW-0472">Membrane</keyword>
<evidence type="ECO:0000313" key="3">
    <source>
        <dbReference type="Proteomes" id="UP000187338"/>
    </source>
</evidence>
<sequence length="123" mass="14225">MTEIISQPFFTFLSILNVIISSTLAYYANKIKERRIVKFKKKIFLNLPNINELTAFLSALILTHHIIIEKIIQNYFFSWLIIVSALLFNIAGIFFVRNSAIRVVLFNLLSFPVAAILLKLKIH</sequence>
<feature type="transmembrane region" description="Helical" evidence="1">
    <location>
        <begin position="74"/>
        <end position="96"/>
    </location>
</feature>
<dbReference type="AlphaFoldDB" id="A0A1L8D2V0"/>
<dbReference type="RefSeq" id="WP_075865590.1">
    <property type="nucleotide sequence ID" value="NZ_BDJL01000038.1"/>
</dbReference>